<evidence type="ECO:0000313" key="2">
    <source>
        <dbReference type="EMBL" id="KAJ8309779.1"/>
    </source>
</evidence>
<reference evidence="2 3" key="1">
    <citation type="submission" date="2022-12" db="EMBL/GenBank/DDBJ databases">
        <title>Chromosome-level genome of Tegillarca granosa.</title>
        <authorList>
            <person name="Kim J."/>
        </authorList>
    </citation>
    <scope>NUCLEOTIDE SEQUENCE [LARGE SCALE GENOMIC DNA]</scope>
    <source>
        <strain evidence="2">Teg-2019</strain>
        <tissue evidence="2">Adductor muscle</tissue>
    </source>
</reference>
<evidence type="ECO:0000313" key="3">
    <source>
        <dbReference type="Proteomes" id="UP001217089"/>
    </source>
</evidence>
<protein>
    <submittedName>
        <fullName evidence="2">Uncharacterized protein</fullName>
    </submittedName>
</protein>
<sequence length="105" mass="11697">MASVDNSDSDSDSHSESDGSDFDQNDDYSDRSFSSDTDSGDDDDSQSSMETLASDISNVHEDQFWTDQLHDIDIGQFEETVGPNHQLAPNSPVLQFFFLMFSKSQ</sequence>
<dbReference type="EMBL" id="JARBDR010000640">
    <property type="protein sequence ID" value="KAJ8309779.1"/>
    <property type="molecule type" value="Genomic_DNA"/>
</dbReference>
<feature type="compositionally biased region" description="Acidic residues" evidence="1">
    <location>
        <begin position="18"/>
        <end position="27"/>
    </location>
</feature>
<dbReference type="Proteomes" id="UP001217089">
    <property type="component" value="Unassembled WGS sequence"/>
</dbReference>
<proteinExistence type="predicted"/>
<feature type="region of interest" description="Disordered" evidence="1">
    <location>
        <begin position="1"/>
        <end position="55"/>
    </location>
</feature>
<accession>A0ABQ9EXI4</accession>
<keyword evidence="3" id="KW-1185">Reference proteome</keyword>
<comment type="caution">
    <text evidence="2">The sequence shown here is derived from an EMBL/GenBank/DDBJ whole genome shotgun (WGS) entry which is preliminary data.</text>
</comment>
<evidence type="ECO:0000256" key="1">
    <source>
        <dbReference type="SAM" id="MobiDB-lite"/>
    </source>
</evidence>
<name>A0ABQ9EXI4_TEGGR</name>
<gene>
    <name evidence="2" type="ORF">KUTeg_011644</name>
</gene>
<organism evidence="2 3">
    <name type="scientific">Tegillarca granosa</name>
    <name type="common">Malaysian cockle</name>
    <name type="synonym">Anadara granosa</name>
    <dbReference type="NCBI Taxonomy" id="220873"/>
    <lineage>
        <taxon>Eukaryota</taxon>
        <taxon>Metazoa</taxon>
        <taxon>Spiralia</taxon>
        <taxon>Lophotrochozoa</taxon>
        <taxon>Mollusca</taxon>
        <taxon>Bivalvia</taxon>
        <taxon>Autobranchia</taxon>
        <taxon>Pteriomorphia</taxon>
        <taxon>Arcoida</taxon>
        <taxon>Arcoidea</taxon>
        <taxon>Arcidae</taxon>
        <taxon>Tegillarca</taxon>
    </lineage>
</organism>